<protein>
    <submittedName>
        <fullName evidence="8">Candidate response regulator, NarL</fullName>
    </submittedName>
</protein>
<dbReference type="Proteomes" id="UP000008385">
    <property type="component" value="Chromosome"/>
</dbReference>
<dbReference type="InterPro" id="IPR058245">
    <property type="entry name" value="NreC/VraR/RcsB-like_REC"/>
</dbReference>
<dbReference type="PANTHER" id="PTHR43214">
    <property type="entry name" value="TWO-COMPONENT RESPONSE REGULATOR"/>
    <property type="match status" value="1"/>
</dbReference>
<evidence type="ECO:0000313" key="8">
    <source>
        <dbReference type="EMBL" id="AEG93018.1"/>
    </source>
</evidence>
<evidence type="ECO:0000313" key="9">
    <source>
        <dbReference type="Proteomes" id="UP000008385"/>
    </source>
</evidence>
<gene>
    <name evidence="8" type="ordered locus">Rta_19265</name>
</gene>
<evidence type="ECO:0000256" key="3">
    <source>
        <dbReference type="ARBA" id="ARBA00023125"/>
    </source>
</evidence>
<reference evidence="8 9" key="2">
    <citation type="journal article" date="2011" name="PLoS ONE">
        <title>The Cyst-Dividing Bacterium Ramlibacter tataouinensis TTB310 Genome Reveals a Well-Stocked Toolbox for Adaptation to a Desert Environment.</title>
        <authorList>
            <person name="De Luca G."/>
            <person name="Barakat M."/>
            <person name="Ortet P."/>
            <person name="Fochesato S."/>
            <person name="Jourlin-Castelli C."/>
            <person name="Ansaldi M."/>
            <person name="Py B."/>
            <person name="Fichant G."/>
            <person name="Coutinho P.M."/>
            <person name="Voulhoux R."/>
            <person name="Bastien O."/>
            <person name="Marechal E."/>
            <person name="Henrissat B."/>
            <person name="Quentin Y."/>
            <person name="Noirot P."/>
            <person name="Filloux A."/>
            <person name="Mejean V."/>
            <person name="Dubow M.S."/>
            <person name="Barras F."/>
            <person name="Barbe V."/>
            <person name="Weissenbach J."/>
            <person name="Mihalcescu I."/>
            <person name="Vermeglio A."/>
            <person name="Achouak W."/>
            <person name="Heulin T."/>
        </authorList>
    </citation>
    <scope>NUCLEOTIDE SEQUENCE [LARGE SCALE GENOMIC DNA]</scope>
    <source>
        <strain evidence="9">ATCC BAA-407 / DSM 14655 / LMG 21543 / TTB310</strain>
    </source>
</reference>
<reference evidence="9" key="1">
    <citation type="submission" date="2006-01" db="EMBL/GenBank/DDBJ databases">
        <title>Genome of the cyst-dividing bacterium Ramlibacter tataouinensis.</title>
        <authorList>
            <person name="Barakat M."/>
            <person name="Ortet P."/>
            <person name="De Luca G."/>
            <person name="Jourlin-Castelli C."/>
            <person name="Ansaldi M."/>
            <person name="Py B."/>
            <person name="Fichant G."/>
            <person name="Coutinho P."/>
            <person name="Voulhoux R."/>
            <person name="Bastien O."/>
            <person name="Roy S."/>
            <person name="Marechal E."/>
            <person name="Henrissat B."/>
            <person name="Quentin Y."/>
            <person name="Noirot P."/>
            <person name="Filloux A."/>
            <person name="Mejean V."/>
            <person name="DuBow M."/>
            <person name="Barras F."/>
            <person name="Heulin T."/>
        </authorList>
    </citation>
    <scope>NUCLEOTIDE SEQUENCE [LARGE SCALE GENOMIC DNA]</scope>
    <source>
        <strain evidence="9">ATCC BAA-407 / DSM 14655 / LMG 21543 / TTB310</strain>
    </source>
</reference>
<keyword evidence="1 5" id="KW-0597">Phosphoprotein</keyword>
<evidence type="ECO:0000256" key="5">
    <source>
        <dbReference type="PROSITE-ProRule" id="PRU00169"/>
    </source>
</evidence>
<keyword evidence="2" id="KW-0805">Transcription regulation</keyword>
<name>F5XX74_RAMTT</name>
<dbReference type="InterPro" id="IPR000792">
    <property type="entry name" value="Tscrpt_reg_LuxR_C"/>
</dbReference>
<dbReference type="PROSITE" id="PS50110">
    <property type="entry name" value="RESPONSE_REGULATORY"/>
    <property type="match status" value="1"/>
</dbReference>
<feature type="modified residue" description="4-aspartylphosphate" evidence="5">
    <location>
        <position position="63"/>
    </location>
</feature>
<dbReference type="GO" id="GO:0003677">
    <property type="term" value="F:DNA binding"/>
    <property type="evidence" value="ECO:0007669"/>
    <property type="project" value="UniProtKB-KW"/>
</dbReference>
<dbReference type="STRING" id="365046.Rta_19265"/>
<dbReference type="InterPro" id="IPR001789">
    <property type="entry name" value="Sig_transdc_resp-reg_receiver"/>
</dbReference>
<keyword evidence="9" id="KW-1185">Reference proteome</keyword>
<dbReference type="InterPro" id="IPR011006">
    <property type="entry name" value="CheY-like_superfamily"/>
</dbReference>
<evidence type="ECO:0000259" key="6">
    <source>
        <dbReference type="PROSITE" id="PS50043"/>
    </source>
</evidence>
<proteinExistence type="predicted"/>
<dbReference type="PROSITE" id="PS50043">
    <property type="entry name" value="HTH_LUXR_2"/>
    <property type="match status" value="1"/>
</dbReference>
<dbReference type="GO" id="GO:0006355">
    <property type="term" value="P:regulation of DNA-templated transcription"/>
    <property type="evidence" value="ECO:0007669"/>
    <property type="project" value="InterPro"/>
</dbReference>
<evidence type="ECO:0000256" key="1">
    <source>
        <dbReference type="ARBA" id="ARBA00022553"/>
    </source>
</evidence>
<dbReference type="CDD" id="cd17535">
    <property type="entry name" value="REC_NarL-like"/>
    <property type="match status" value="1"/>
</dbReference>
<dbReference type="SUPFAM" id="SSF46894">
    <property type="entry name" value="C-terminal effector domain of the bipartite response regulators"/>
    <property type="match status" value="1"/>
</dbReference>
<keyword evidence="3" id="KW-0238">DNA-binding</keyword>
<feature type="domain" description="Response regulatory" evidence="7">
    <location>
        <begin position="12"/>
        <end position="128"/>
    </location>
</feature>
<accession>F5XX74</accession>
<dbReference type="Pfam" id="PF00196">
    <property type="entry name" value="GerE"/>
    <property type="match status" value="1"/>
</dbReference>
<dbReference type="PANTHER" id="PTHR43214:SF41">
    <property type="entry name" value="NITRATE_NITRITE RESPONSE REGULATOR PROTEIN NARP"/>
    <property type="match status" value="1"/>
</dbReference>
<dbReference type="AlphaFoldDB" id="F5XX74"/>
<dbReference type="GO" id="GO:0000160">
    <property type="term" value="P:phosphorelay signal transduction system"/>
    <property type="evidence" value="ECO:0007669"/>
    <property type="project" value="InterPro"/>
</dbReference>
<dbReference type="EMBL" id="CP000245">
    <property type="protein sequence ID" value="AEG93018.1"/>
    <property type="molecule type" value="Genomic_DNA"/>
</dbReference>
<organism evidence="8 9">
    <name type="scientific">Ramlibacter tataouinensis (strain ATCC BAA-407 / DSM 14655 / LMG 21543 / TTB310)</name>
    <dbReference type="NCBI Taxonomy" id="365046"/>
    <lineage>
        <taxon>Bacteria</taxon>
        <taxon>Pseudomonadati</taxon>
        <taxon>Pseudomonadota</taxon>
        <taxon>Betaproteobacteria</taxon>
        <taxon>Burkholderiales</taxon>
        <taxon>Comamonadaceae</taxon>
        <taxon>Ramlibacter</taxon>
    </lineage>
</organism>
<sequence>MNTETGKNNPMRVVLADDHLLVRVGLRALLGDMDGVEVVGEAGEGREALRLVQQLRPDILLTDIAMPQLGGLPLLREIRAADLPVKVILLSMHDNDEYVAEAIRLGASGYIVKSAAAEELASAIQAVSQGDAYLSPRIAGKLTQAFSGGHSLLTERQTDVLRLIARGASSKEVARSLNLSVKTVETHRSQIMDRLGIRDLAGLVRYAVRKGLIDPEE</sequence>
<keyword evidence="4" id="KW-0804">Transcription</keyword>
<dbReference type="Pfam" id="PF00072">
    <property type="entry name" value="Response_reg"/>
    <property type="match status" value="1"/>
</dbReference>
<evidence type="ECO:0000256" key="2">
    <source>
        <dbReference type="ARBA" id="ARBA00023015"/>
    </source>
</evidence>
<evidence type="ECO:0000259" key="7">
    <source>
        <dbReference type="PROSITE" id="PS50110"/>
    </source>
</evidence>
<dbReference type="PATRIC" id="fig|365046.3.peg.1965"/>
<feature type="domain" description="HTH luxR-type" evidence="6">
    <location>
        <begin position="146"/>
        <end position="211"/>
    </location>
</feature>
<dbReference type="SMART" id="SM00421">
    <property type="entry name" value="HTH_LUXR"/>
    <property type="match status" value="1"/>
</dbReference>
<dbReference type="CDD" id="cd06170">
    <property type="entry name" value="LuxR_C_like"/>
    <property type="match status" value="1"/>
</dbReference>
<dbReference type="SUPFAM" id="SSF52172">
    <property type="entry name" value="CheY-like"/>
    <property type="match status" value="1"/>
</dbReference>
<dbReference type="eggNOG" id="COG2197">
    <property type="taxonomic scope" value="Bacteria"/>
</dbReference>
<dbReference type="PRINTS" id="PR00038">
    <property type="entry name" value="HTHLUXR"/>
</dbReference>
<dbReference type="SMART" id="SM00448">
    <property type="entry name" value="REC"/>
    <property type="match status" value="1"/>
</dbReference>
<dbReference type="Gene3D" id="3.40.50.2300">
    <property type="match status" value="1"/>
</dbReference>
<dbReference type="InterPro" id="IPR016032">
    <property type="entry name" value="Sig_transdc_resp-reg_C-effctor"/>
</dbReference>
<dbReference type="InterPro" id="IPR039420">
    <property type="entry name" value="WalR-like"/>
</dbReference>
<dbReference type="HOGENOM" id="CLU_000445_90_8_4"/>
<evidence type="ECO:0000256" key="4">
    <source>
        <dbReference type="ARBA" id="ARBA00023163"/>
    </source>
</evidence>
<dbReference type="RefSeq" id="WP_013901250.1">
    <property type="nucleotide sequence ID" value="NC_015677.1"/>
</dbReference>
<dbReference type="KEGG" id="rta:Rta_19265"/>